<evidence type="ECO:0000313" key="1">
    <source>
        <dbReference type="EMBL" id="MDV2884996.1"/>
    </source>
</evidence>
<gene>
    <name evidence="1" type="ORF">RYX45_07375</name>
</gene>
<dbReference type="GO" id="GO:0003824">
    <property type="term" value="F:catalytic activity"/>
    <property type="evidence" value="ECO:0007669"/>
    <property type="project" value="InterPro"/>
</dbReference>
<name>A0AAJ2KTT7_ALKPS</name>
<reference evidence="1" key="1">
    <citation type="submission" date="2023-10" db="EMBL/GenBank/DDBJ databases">
        <title>Screening of Alkalihalophilus pseudofirmusBZ-TG-HK211 and Its Alleviation of Salt Stress on Rapeseed Growth.</title>
        <authorList>
            <person name="Zhao B."/>
            <person name="Guo T."/>
        </authorList>
    </citation>
    <scope>NUCLEOTIDE SEQUENCE</scope>
    <source>
        <strain evidence="1">BZ-TG-HK211</strain>
    </source>
</reference>
<dbReference type="EMBL" id="JAWJAY010000001">
    <property type="protein sequence ID" value="MDV2884996.1"/>
    <property type="molecule type" value="Genomic_DNA"/>
</dbReference>
<protein>
    <submittedName>
        <fullName evidence="1">CaiB/BaiF CoA-transferase family protein</fullName>
    </submittedName>
</protein>
<dbReference type="Gene3D" id="3.30.1540.10">
    <property type="entry name" value="formyl-coa transferase, domain 3"/>
    <property type="match status" value="1"/>
</dbReference>
<dbReference type="Gene3D" id="3.40.50.10540">
    <property type="entry name" value="Crotonobetainyl-coa:carnitine coa-transferase, domain 1"/>
    <property type="match status" value="1"/>
</dbReference>
<dbReference type="InterPro" id="IPR023606">
    <property type="entry name" value="CoA-Trfase_III_dom_1_sf"/>
</dbReference>
<dbReference type="Pfam" id="PF02515">
    <property type="entry name" value="CoA_transf_3"/>
    <property type="match status" value="1"/>
</dbReference>
<dbReference type="SUPFAM" id="SSF89796">
    <property type="entry name" value="CoA-transferase family III (CaiB/BaiF)"/>
    <property type="match status" value="1"/>
</dbReference>
<comment type="caution">
    <text evidence="1">The sequence shown here is derived from an EMBL/GenBank/DDBJ whole genome shotgun (WGS) entry which is preliminary data.</text>
</comment>
<proteinExistence type="predicted"/>
<dbReference type="Proteomes" id="UP001285636">
    <property type="component" value="Unassembled WGS sequence"/>
</dbReference>
<organism evidence="1 2">
    <name type="scientific">Alkalihalophilus pseudofirmus</name>
    <name type="common">Bacillus pseudofirmus</name>
    <dbReference type="NCBI Taxonomy" id="79885"/>
    <lineage>
        <taxon>Bacteria</taxon>
        <taxon>Bacillati</taxon>
        <taxon>Bacillota</taxon>
        <taxon>Bacilli</taxon>
        <taxon>Bacillales</taxon>
        <taxon>Bacillaceae</taxon>
        <taxon>Alkalihalophilus</taxon>
    </lineage>
</organism>
<dbReference type="InterPro" id="IPR050509">
    <property type="entry name" value="CoA-transferase_III"/>
</dbReference>
<dbReference type="InterPro" id="IPR044855">
    <property type="entry name" value="CoA-Trfase_III_dom3_sf"/>
</dbReference>
<dbReference type="InterPro" id="IPR003673">
    <property type="entry name" value="CoA-Trfase_fam_III"/>
</dbReference>
<accession>A0AAJ2KTT7</accession>
<dbReference type="RefSeq" id="WP_323466411.1">
    <property type="nucleotide sequence ID" value="NZ_CP144224.1"/>
</dbReference>
<dbReference type="AlphaFoldDB" id="A0AAJ2KTT7"/>
<dbReference type="PANTHER" id="PTHR48228">
    <property type="entry name" value="SUCCINYL-COA--D-CITRAMALATE COA-TRANSFERASE"/>
    <property type="match status" value="1"/>
</dbReference>
<dbReference type="PANTHER" id="PTHR48228:SF5">
    <property type="entry name" value="ALPHA-METHYLACYL-COA RACEMASE"/>
    <property type="match status" value="1"/>
</dbReference>
<evidence type="ECO:0000313" key="2">
    <source>
        <dbReference type="Proteomes" id="UP001285636"/>
    </source>
</evidence>
<sequence length="358" mass="40130">MVLAKQGMLDSIKIIDFTNYLPGPFASLRLGNMGAQVIKVEPPHGDPARHLSTMHEGVGVIYAATNWNKQSIHLNLKDPEDQERALQLIKTADVVIESFRPGVMKKFGLHYERLKEMNPGLIYCSISGYGQHTDHQSGFGSHDINYMAESGILSLLSDEKGKPVHPQIQFADYMGGMYASEQILAALVARSVNGCGQHVDISLVDALFSMLGAHELIYRETARTDGVDELNGQYVCYSIFETKEGRYMAIGALEEKFWSNFCTAVHQPNWRYRGQDRRDDPQSIASEVSGLFKSRTLEEWTQFAKKVDCCLSPVLTIDEAVASPLIQERGLIEVLTEEKARIRTSPVHQPNKRKERSI</sequence>